<feature type="domain" description="DUF8211" evidence="1">
    <location>
        <begin position="34"/>
        <end position="165"/>
    </location>
</feature>
<dbReference type="AlphaFoldDB" id="A0A397SCB2"/>
<proteinExistence type="predicted"/>
<gene>
    <name evidence="2" type="ORF">C1645_809136</name>
</gene>
<dbReference type="Proteomes" id="UP000265703">
    <property type="component" value="Unassembled WGS sequence"/>
</dbReference>
<reference evidence="2 3" key="1">
    <citation type="submission" date="2018-06" db="EMBL/GenBank/DDBJ databases">
        <title>Comparative genomics reveals the genomic features of Rhizophagus irregularis, R. cerebriforme, R. diaphanum and Gigaspora rosea, and their symbiotic lifestyle signature.</title>
        <authorList>
            <person name="Morin E."/>
            <person name="San Clemente H."/>
            <person name="Chen E.C.H."/>
            <person name="De La Providencia I."/>
            <person name="Hainaut M."/>
            <person name="Kuo A."/>
            <person name="Kohler A."/>
            <person name="Murat C."/>
            <person name="Tang N."/>
            <person name="Roy S."/>
            <person name="Loubradou J."/>
            <person name="Henrissat B."/>
            <person name="Grigoriev I.V."/>
            <person name="Corradi N."/>
            <person name="Roux C."/>
            <person name="Martin F.M."/>
        </authorList>
    </citation>
    <scope>NUCLEOTIDE SEQUENCE [LARGE SCALE GENOMIC DNA]</scope>
    <source>
        <strain evidence="2 3">DAOM 227022</strain>
    </source>
</reference>
<keyword evidence="3" id="KW-1185">Reference proteome</keyword>
<evidence type="ECO:0000259" key="1">
    <source>
        <dbReference type="Pfam" id="PF26638"/>
    </source>
</evidence>
<accession>A0A397SCB2</accession>
<evidence type="ECO:0000313" key="3">
    <source>
        <dbReference type="Proteomes" id="UP000265703"/>
    </source>
</evidence>
<sequence>MSNRRTGCSFHQNRLNIDITSNDQSPHSKHAAAATLTYQKYCSATVNHIYNNRLGTSYNTQITLINKQWASSHNVPFTYQKKYFNYHVTTSSPSCTYSTRTLKHQLSRRNRLIRHLFNRENLSYDSTHIPGLVTSIGHKYHYILDSQHSSYHFIKHIKFKKFLQKSSKLFPLPRAWSYHTHIPRLNSITKLENCPDLKVDLQDPSPDLSVTIVTTHTSNPPINDIVIPQELDTPLPHMSRSAQKKLANLERKRQKESEALQHRIDSSLSSYYGFRGLSYSSPVVP</sequence>
<dbReference type="InterPro" id="IPR058524">
    <property type="entry name" value="DUF8211"/>
</dbReference>
<name>A0A397SCB2_9GLOM</name>
<protein>
    <recommendedName>
        <fullName evidence="1">DUF8211 domain-containing protein</fullName>
    </recommendedName>
</protein>
<evidence type="ECO:0000313" key="2">
    <source>
        <dbReference type="EMBL" id="RIA83598.1"/>
    </source>
</evidence>
<dbReference type="EMBL" id="QKYT01000557">
    <property type="protein sequence ID" value="RIA83598.1"/>
    <property type="molecule type" value="Genomic_DNA"/>
</dbReference>
<dbReference type="Pfam" id="PF26638">
    <property type="entry name" value="DUF8211"/>
    <property type="match status" value="1"/>
</dbReference>
<comment type="caution">
    <text evidence="2">The sequence shown here is derived from an EMBL/GenBank/DDBJ whole genome shotgun (WGS) entry which is preliminary data.</text>
</comment>
<organism evidence="2 3">
    <name type="scientific">Glomus cerebriforme</name>
    <dbReference type="NCBI Taxonomy" id="658196"/>
    <lineage>
        <taxon>Eukaryota</taxon>
        <taxon>Fungi</taxon>
        <taxon>Fungi incertae sedis</taxon>
        <taxon>Mucoromycota</taxon>
        <taxon>Glomeromycotina</taxon>
        <taxon>Glomeromycetes</taxon>
        <taxon>Glomerales</taxon>
        <taxon>Glomeraceae</taxon>
        <taxon>Glomus</taxon>
    </lineage>
</organism>